<dbReference type="RefSeq" id="WP_182815768.1">
    <property type="nucleotide sequence ID" value="NZ_AP022227.1"/>
</dbReference>
<dbReference type="InterPro" id="IPR020353">
    <property type="entry name" value="Toxin_YafO"/>
</dbReference>
<organism evidence="1 2">
    <name type="scientific">Pseudomonas putida</name>
    <name type="common">Arthrobacter siderocapsulatus</name>
    <dbReference type="NCBI Taxonomy" id="303"/>
    <lineage>
        <taxon>Bacteria</taxon>
        <taxon>Pseudomonadati</taxon>
        <taxon>Pseudomonadota</taxon>
        <taxon>Gammaproteobacteria</taxon>
        <taxon>Pseudomonadales</taxon>
        <taxon>Pseudomonadaceae</taxon>
        <taxon>Pseudomonas</taxon>
    </lineage>
</organism>
<accession>A0A6S5TUR8</accession>
<evidence type="ECO:0008006" key="3">
    <source>
        <dbReference type="Google" id="ProtNLM"/>
    </source>
</evidence>
<gene>
    <name evidence="1" type="ORF">WP8W18C01_33370</name>
</gene>
<protein>
    <recommendedName>
        <fullName evidence="3">mRNA interferase YafO</fullName>
    </recommendedName>
</protein>
<dbReference type="EMBL" id="AP022227">
    <property type="protein sequence ID" value="BBT40996.1"/>
    <property type="molecule type" value="Genomic_DNA"/>
</dbReference>
<sequence>MSVVVEFNSETYEALFQDVLADYPGLLSALVTDFTRYISSGRLWLPQYFGREAAYVKPEAALDAGLMHIHIALPPTVFPDKRPQHDRTCPMGSPQQDAALVYTQGLFEENCYSLIAFLHPNAHGKAREREIMNYLVRVANRFRDKY</sequence>
<reference evidence="1 2" key="1">
    <citation type="submission" date="2019-12" db="EMBL/GenBank/DDBJ databases">
        <title>complete genome sequences of Pseudomonas putida str. WP8-W18-CRE-01 isolated from wastewater treatment plant effluent.</title>
        <authorList>
            <person name="Sekizuka T."/>
            <person name="Itokawa K."/>
            <person name="Yatsu K."/>
            <person name="Inamine Y."/>
            <person name="Kuroda M."/>
        </authorList>
    </citation>
    <scope>NUCLEOTIDE SEQUENCE [LARGE SCALE GENOMIC DNA]</scope>
    <source>
        <strain evidence="1 2">WP8-W18-CRE-01</strain>
    </source>
</reference>
<evidence type="ECO:0000313" key="2">
    <source>
        <dbReference type="Proteomes" id="UP000515680"/>
    </source>
</evidence>
<name>A0A6S5TUR8_PSEPU</name>
<proteinExistence type="predicted"/>
<evidence type="ECO:0000313" key="1">
    <source>
        <dbReference type="EMBL" id="BBT40996.1"/>
    </source>
</evidence>
<dbReference type="AlphaFoldDB" id="A0A6S5TUR8"/>
<dbReference type="Proteomes" id="UP000515680">
    <property type="component" value="Chromosome"/>
</dbReference>
<dbReference type="Pfam" id="PF13957">
    <property type="entry name" value="YafO_toxin"/>
    <property type="match status" value="1"/>
</dbReference>